<dbReference type="NCBIfam" id="TIGR01297">
    <property type="entry name" value="CDF"/>
    <property type="match status" value="1"/>
</dbReference>
<dbReference type="InterPro" id="IPR040177">
    <property type="entry name" value="SLC30A9"/>
</dbReference>
<name>A0ABY2E5U1_9MICO</name>
<dbReference type="PANTHER" id="PTHR13414:SF9">
    <property type="entry name" value="PROTON-COUPLED ZINC ANTIPORTER SLC30A9, MITOCHONDRIAL"/>
    <property type="match status" value="1"/>
</dbReference>
<feature type="transmembrane region" description="Helical" evidence="6">
    <location>
        <begin position="196"/>
        <end position="214"/>
    </location>
</feature>
<reference evidence="8 9" key="1">
    <citation type="submission" date="2019-03" db="EMBL/GenBank/DDBJ databases">
        <title>Genomic features of bacteria from cold environments.</title>
        <authorList>
            <person name="Shen L."/>
        </authorList>
    </citation>
    <scope>NUCLEOTIDE SEQUENCE [LARGE SCALE GENOMIC DNA]</scope>
    <source>
        <strain evidence="9">T3246-1</strain>
    </source>
</reference>
<dbReference type="InterPro" id="IPR058533">
    <property type="entry name" value="Cation_efflux_TM"/>
</dbReference>
<dbReference type="InterPro" id="IPR027469">
    <property type="entry name" value="Cation_efflux_TMD_sf"/>
</dbReference>
<keyword evidence="5 6" id="KW-0472">Membrane</keyword>
<dbReference type="Proteomes" id="UP000504882">
    <property type="component" value="Unassembled WGS sequence"/>
</dbReference>
<feature type="transmembrane region" description="Helical" evidence="6">
    <location>
        <begin position="114"/>
        <end position="132"/>
    </location>
</feature>
<evidence type="ECO:0000256" key="6">
    <source>
        <dbReference type="SAM" id="Phobius"/>
    </source>
</evidence>
<evidence type="ECO:0000313" key="9">
    <source>
        <dbReference type="Proteomes" id="UP000504882"/>
    </source>
</evidence>
<dbReference type="EMBL" id="SMNA01000004">
    <property type="protein sequence ID" value="TDE94866.1"/>
    <property type="molecule type" value="Genomic_DNA"/>
</dbReference>
<proteinExistence type="predicted"/>
<evidence type="ECO:0000256" key="1">
    <source>
        <dbReference type="ARBA" id="ARBA00004141"/>
    </source>
</evidence>
<evidence type="ECO:0000259" key="7">
    <source>
        <dbReference type="Pfam" id="PF01545"/>
    </source>
</evidence>
<keyword evidence="4 6" id="KW-1133">Transmembrane helix</keyword>
<evidence type="ECO:0000256" key="5">
    <source>
        <dbReference type="ARBA" id="ARBA00023136"/>
    </source>
</evidence>
<keyword evidence="3 6" id="KW-0812">Transmembrane</keyword>
<evidence type="ECO:0000256" key="2">
    <source>
        <dbReference type="ARBA" id="ARBA00022448"/>
    </source>
</evidence>
<dbReference type="PANTHER" id="PTHR13414">
    <property type="entry name" value="HUEL-CATION TRANSPORTER"/>
    <property type="match status" value="1"/>
</dbReference>
<evidence type="ECO:0000313" key="8">
    <source>
        <dbReference type="EMBL" id="TDE94866.1"/>
    </source>
</evidence>
<accession>A0ABY2E5U1</accession>
<feature type="domain" description="Cation efflux protein transmembrane" evidence="7">
    <location>
        <begin position="12"/>
        <end position="211"/>
    </location>
</feature>
<organism evidence="8 9">
    <name type="scientific">Occultella glacieicola</name>
    <dbReference type="NCBI Taxonomy" id="2518684"/>
    <lineage>
        <taxon>Bacteria</taxon>
        <taxon>Bacillati</taxon>
        <taxon>Actinomycetota</taxon>
        <taxon>Actinomycetes</taxon>
        <taxon>Micrococcales</taxon>
        <taxon>Ruaniaceae</taxon>
        <taxon>Occultella</taxon>
    </lineage>
</organism>
<sequence>MSERRQRVSLTVLIAFGANLLIAVAKSAAGAITGSASMVAEAAHSWADTGNEIFLMIAERRARRPQDPAHPLGYGREAYVWSLFAALGLFVAGSAVSIMHGIQSLTDPEPATNFAVAYVVFAIALVLEGTSFRQAYRQVRRGAKESGRDLLEHAIATSDPTLRAVFAEDFAAVLGILIASGGVLAHQLTGSPVPDAIGSILVGLLLGVVAIILVDRNRRFLVGVEVSAAVRARVVEALLAVPEVSRVTQLHIEFVGPRQVYLVATLDLVGDEVESHVGARLRALEERIETTPSVIRAVLTVAAPDAPDLDLGLGARAGDGGHAGD</sequence>
<comment type="caution">
    <text evidence="8">The sequence shown here is derived from an EMBL/GenBank/DDBJ whole genome shotgun (WGS) entry which is preliminary data.</text>
</comment>
<gene>
    <name evidence="8" type="ORF">EXU48_08735</name>
</gene>
<protein>
    <submittedName>
        <fullName evidence="8">Cation diffusion facilitator family transporter</fullName>
    </submittedName>
</protein>
<feature type="transmembrane region" description="Helical" evidence="6">
    <location>
        <begin position="170"/>
        <end position="190"/>
    </location>
</feature>
<dbReference type="Pfam" id="PF01545">
    <property type="entry name" value="Cation_efflux"/>
    <property type="match status" value="1"/>
</dbReference>
<dbReference type="SUPFAM" id="SSF161111">
    <property type="entry name" value="Cation efflux protein transmembrane domain-like"/>
    <property type="match status" value="1"/>
</dbReference>
<evidence type="ECO:0000256" key="4">
    <source>
        <dbReference type="ARBA" id="ARBA00022989"/>
    </source>
</evidence>
<keyword evidence="2" id="KW-0813">Transport</keyword>
<keyword evidence="9" id="KW-1185">Reference proteome</keyword>
<evidence type="ECO:0000256" key="3">
    <source>
        <dbReference type="ARBA" id="ARBA00022692"/>
    </source>
</evidence>
<dbReference type="InterPro" id="IPR002524">
    <property type="entry name" value="Cation_efflux"/>
</dbReference>
<comment type="subcellular location">
    <subcellularLocation>
        <location evidence="1">Membrane</location>
        <topology evidence="1">Multi-pass membrane protein</topology>
    </subcellularLocation>
</comment>
<feature type="transmembrane region" description="Helical" evidence="6">
    <location>
        <begin position="79"/>
        <end position="102"/>
    </location>
</feature>
<dbReference type="Gene3D" id="1.20.1510.10">
    <property type="entry name" value="Cation efflux protein transmembrane domain"/>
    <property type="match status" value="1"/>
</dbReference>
<dbReference type="RefSeq" id="WP_133107276.1">
    <property type="nucleotide sequence ID" value="NZ_SMNA01000004.1"/>
</dbReference>